<proteinExistence type="predicted"/>
<protein>
    <recommendedName>
        <fullName evidence="3">Phosphodiester glycosidase domain-containing protein</fullName>
    </recommendedName>
</protein>
<dbReference type="RefSeq" id="WP_377477455.1">
    <property type="nucleotide sequence ID" value="NZ_JBHLWO010000002.1"/>
</dbReference>
<accession>A0ABV6HNJ2</accession>
<gene>
    <name evidence="1" type="ORF">ACFFI0_18260</name>
</gene>
<reference evidence="1 2" key="1">
    <citation type="submission" date="2024-09" db="EMBL/GenBank/DDBJ databases">
        <authorList>
            <person name="Sun Q."/>
            <person name="Mori K."/>
        </authorList>
    </citation>
    <scope>NUCLEOTIDE SEQUENCE [LARGE SCALE GENOMIC DNA]</scope>
    <source>
        <strain evidence="1 2">CCM 7765</strain>
    </source>
</reference>
<organism evidence="1 2">
    <name type="scientific">Olivibacter oleidegradans</name>
    <dbReference type="NCBI Taxonomy" id="760123"/>
    <lineage>
        <taxon>Bacteria</taxon>
        <taxon>Pseudomonadati</taxon>
        <taxon>Bacteroidota</taxon>
        <taxon>Sphingobacteriia</taxon>
        <taxon>Sphingobacteriales</taxon>
        <taxon>Sphingobacteriaceae</taxon>
        <taxon>Olivibacter</taxon>
    </lineage>
</organism>
<keyword evidence="2" id="KW-1185">Reference proteome</keyword>
<sequence length="308" mass="34125">MRNNHRKSLIAVSIIILVVLSISLSGWSLVPFGKRYLPDYFFDNVSSGIKGYVRPNDRLILVNDSIFHPEEGKYALGVSHASTIVEYSREKAMEKFGDAGQYGAVEIRGGKAQIFYGREDSVRMNKKMALLLAHNAGSVPSRLNLGLNAIHSTGEIDDTLFLGSLSYRLKGDTLLTLTPDNLYYVSNSETKKEKSRRLLIYHYGKLDTILNGRIKIEGNIEPGSNVYTYNRGIAIYHKWAANTLVGVLGNHHVLTVNGKNIKEPLSRVQATGGSVHYLNGIEAVKKYGIKGLFGAAEISGNSLKYFRN</sequence>
<name>A0ABV6HNJ2_9SPHI</name>
<evidence type="ECO:0000313" key="2">
    <source>
        <dbReference type="Proteomes" id="UP001589774"/>
    </source>
</evidence>
<evidence type="ECO:0000313" key="1">
    <source>
        <dbReference type="EMBL" id="MFC0320276.1"/>
    </source>
</evidence>
<dbReference type="EMBL" id="JBHLWO010000002">
    <property type="protein sequence ID" value="MFC0320276.1"/>
    <property type="molecule type" value="Genomic_DNA"/>
</dbReference>
<evidence type="ECO:0008006" key="3">
    <source>
        <dbReference type="Google" id="ProtNLM"/>
    </source>
</evidence>
<comment type="caution">
    <text evidence="1">The sequence shown here is derived from an EMBL/GenBank/DDBJ whole genome shotgun (WGS) entry which is preliminary data.</text>
</comment>
<dbReference type="Proteomes" id="UP001589774">
    <property type="component" value="Unassembled WGS sequence"/>
</dbReference>